<evidence type="ECO:0000313" key="6">
    <source>
        <dbReference type="Proteomes" id="UP000029614"/>
    </source>
</evidence>
<dbReference type="Gene3D" id="3.50.50.60">
    <property type="entry name" value="FAD/NAD(P)-binding domain"/>
    <property type="match status" value="1"/>
</dbReference>
<dbReference type="Proteomes" id="UP000029614">
    <property type="component" value="Unassembled WGS sequence"/>
</dbReference>
<dbReference type="RefSeq" id="WP_008450096.1">
    <property type="nucleotide sequence ID" value="NZ_JRNU01000010.1"/>
</dbReference>
<evidence type="ECO:0000259" key="4">
    <source>
        <dbReference type="Pfam" id="PF00890"/>
    </source>
</evidence>
<dbReference type="OrthoDB" id="140595at2"/>
<dbReference type="GO" id="GO:0009331">
    <property type="term" value="C:glycerol-3-phosphate dehydrogenase (FAD) complex"/>
    <property type="evidence" value="ECO:0007669"/>
    <property type="project" value="InterPro"/>
</dbReference>
<dbReference type="NCBIfam" id="NF003719">
    <property type="entry name" value="PRK05329.1-2"/>
    <property type="match status" value="1"/>
</dbReference>
<organism evidence="5 6">
    <name type="scientific">Prevotella amnii DNF00058</name>
    <dbReference type="NCBI Taxonomy" id="1401066"/>
    <lineage>
        <taxon>Bacteria</taxon>
        <taxon>Pseudomonadati</taxon>
        <taxon>Bacteroidota</taxon>
        <taxon>Bacteroidia</taxon>
        <taxon>Bacteroidales</taxon>
        <taxon>Prevotellaceae</taxon>
        <taxon>Prevotella</taxon>
    </lineage>
</organism>
<name>A0A096B0M3_9BACT</name>
<evidence type="ECO:0000256" key="3">
    <source>
        <dbReference type="ARBA" id="ARBA00023002"/>
    </source>
</evidence>
<dbReference type="GO" id="GO:0004368">
    <property type="term" value="F:glycerol-3-phosphate dehydrogenase (quinone) activity"/>
    <property type="evidence" value="ECO:0007669"/>
    <property type="project" value="InterPro"/>
</dbReference>
<keyword evidence="3" id="KW-0560">Oxidoreductase</keyword>
<dbReference type="SUPFAM" id="SSF51905">
    <property type="entry name" value="FAD/NAD(P)-binding domain"/>
    <property type="match status" value="1"/>
</dbReference>
<dbReference type="NCBIfam" id="TIGR03378">
    <property type="entry name" value="glycerol3P_GlpB"/>
    <property type="match status" value="1"/>
</dbReference>
<sequence length="413" mass="45388">MKFDTIIIGGGLSGLTAANVLATKGQRVAIITNGQSSLHFASGSFDLLGYDANGKEIEKTLEAIKYLNAKHPYTKIGAEKIALLANEAQVLLNSCGIQTIGSAERNHYRITPMGTLKPTWISIKGMATCKMGEKLAHKKVALVNIAGFLDLPTNFILAGLSNCGLNIELKSIHLKEFDYIRRNPTEMRATNIAKVIHDKNLIERIAIEINKLSGYDTILFPAVAGLRNSTEDEMLRKLVTTPLYYIMPMPPSVMGVRVAMTMMNSFKAHGGVELVSNRINGGKINDGEVQYLTADHLPEEKLKADNYILATGSFMSQGLVSDYEHIFEPILNLDVHASSNREEWSEESVFEPQAYMNYGVATDSKFHPFKKDITITNMYAIGSVLEGHNHIKQADGTGVSLLTALQVTKDILK</sequence>
<comment type="caution">
    <text evidence="5">The sequence shown here is derived from an EMBL/GenBank/DDBJ whole genome shotgun (WGS) entry which is preliminary data.</text>
</comment>
<evidence type="ECO:0000256" key="1">
    <source>
        <dbReference type="ARBA" id="ARBA00022630"/>
    </source>
</evidence>
<dbReference type="PIRSF" id="PIRSF000141">
    <property type="entry name" value="Anaerobic_G3P_dh"/>
    <property type="match status" value="1"/>
</dbReference>
<protein>
    <submittedName>
        <fullName evidence="5">Glycerol-3-phosphate dehydrogenase</fullName>
    </submittedName>
</protein>
<dbReference type="InterPro" id="IPR036188">
    <property type="entry name" value="FAD/NAD-bd_sf"/>
</dbReference>
<dbReference type="InterPro" id="IPR009158">
    <property type="entry name" value="G3P_DH_GlpB_su"/>
</dbReference>
<keyword evidence="6" id="KW-1185">Reference proteome</keyword>
<keyword evidence="2" id="KW-0288">FMN</keyword>
<accession>A0A096B0M3</accession>
<evidence type="ECO:0000313" key="5">
    <source>
        <dbReference type="EMBL" id="KGF52536.1"/>
    </source>
</evidence>
<gene>
    <name evidence="5" type="ORF">HMPREF9302_02900</name>
</gene>
<dbReference type="InterPro" id="IPR003953">
    <property type="entry name" value="FAD-dep_OxRdtase_2_FAD-bd"/>
</dbReference>
<feature type="domain" description="FAD-dependent oxidoreductase 2 FAD-binding" evidence="4">
    <location>
        <begin position="4"/>
        <end position="399"/>
    </location>
</feature>
<proteinExistence type="predicted"/>
<dbReference type="Pfam" id="PF00890">
    <property type="entry name" value="FAD_binding_2"/>
    <property type="match status" value="1"/>
</dbReference>
<dbReference type="NCBIfam" id="NF003720">
    <property type="entry name" value="PRK05329.1-3"/>
    <property type="match status" value="1"/>
</dbReference>
<evidence type="ECO:0000256" key="2">
    <source>
        <dbReference type="ARBA" id="ARBA00022643"/>
    </source>
</evidence>
<keyword evidence="1" id="KW-0285">Flavoprotein</keyword>
<reference evidence="5 6" key="1">
    <citation type="submission" date="2014-07" db="EMBL/GenBank/DDBJ databases">
        <authorList>
            <person name="McCorrison J."/>
            <person name="Sanka R."/>
            <person name="Torralba M."/>
            <person name="Gillis M."/>
            <person name="Haft D.H."/>
            <person name="Methe B."/>
            <person name="Sutton G."/>
            <person name="Nelson K.E."/>
        </authorList>
    </citation>
    <scope>NUCLEOTIDE SEQUENCE [LARGE SCALE GENOMIC DNA]</scope>
    <source>
        <strain evidence="5 6">DNF00058</strain>
    </source>
</reference>
<dbReference type="AlphaFoldDB" id="A0A096B0M3"/>
<dbReference type="EMBL" id="JRNU01000010">
    <property type="protein sequence ID" value="KGF52536.1"/>
    <property type="molecule type" value="Genomic_DNA"/>
</dbReference>